<protein>
    <submittedName>
        <fullName evidence="1">Uncharacterized protein</fullName>
    </submittedName>
</protein>
<comment type="caution">
    <text evidence="1">The sequence shown here is derived from an EMBL/GenBank/DDBJ whole genome shotgun (WGS) entry which is preliminary data.</text>
</comment>
<proteinExistence type="predicted"/>
<reference evidence="1" key="1">
    <citation type="submission" date="2021-02" db="EMBL/GenBank/DDBJ databases">
        <authorList>
            <consortium name="DOE Joint Genome Institute"/>
            <person name="Ahrendt S."/>
            <person name="Looney B.P."/>
            <person name="Miyauchi S."/>
            <person name="Morin E."/>
            <person name="Drula E."/>
            <person name="Courty P.E."/>
            <person name="Chicoki N."/>
            <person name="Fauchery L."/>
            <person name="Kohler A."/>
            <person name="Kuo A."/>
            <person name="Labutti K."/>
            <person name="Pangilinan J."/>
            <person name="Lipzen A."/>
            <person name="Riley R."/>
            <person name="Andreopoulos W."/>
            <person name="He G."/>
            <person name="Johnson J."/>
            <person name="Barry K.W."/>
            <person name="Grigoriev I.V."/>
            <person name="Nagy L."/>
            <person name="Hibbett D."/>
            <person name="Henrissat B."/>
            <person name="Matheny P.B."/>
            <person name="Labbe J."/>
            <person name="Martin F."/>
        </authorList>
    </citation>
    <scope>NUCLEOTIDE SEQUENCE</scope>
    <source>
        <strain evidence="1">FP105234-sp</strain>
    </source>
</reference>
<gene>
    <name evidence="1" type="ORF">FA95DRAFT_1368319</name>
</gene>
<reference evidence="1" key="2">
    <citation type="journal article" date="2022" name="New Phytol.">
        <title>Evolutionary transition to the ectomycorrhizal habit in the genomes of a hyperdiverse lineage of mushroom-forming fungi.</title>
        <authorList>
            <person name="Looney B."/>
            <person name="Miyauchi S."/>
            <person name="Morin E."/>
            <person name="Drula E."/>
            <person name="Courty P.E."/>
            <person name="Kohler A."/>
            <person name="Kuo A."/>
            <person name="LaButti K."/>
            <person name="Pangilinan J."/>
            <person name="Lipzen A."/>
            <person name="Riley R."/>
            <person name="Andreopoulos W."/>
            <person name="He G."/>
            <person name="Johnson J."/>
            <person name="Nolan M."/>
            <person name="Tritt A."/>
            <person name="Barry K.W."/>
            <person name="Grigoriev I.V."/>
            <person name="Nagy L.G."/>
            <person name="Hibbett D."/>
            <person name="Henrissat B."/>
            <person name="Matheny P.B."/>
            <person name="Labbe J."/>
            <person name="Martin F.M."/>
        </authorList>
    </citation>
    <scope>NUCLEOTIDE SEQUENCE</scope>
    <source>
        <strain evidence="1">FP105234-sp</strain>
    </source>
</reference>
<sequence>MANQFSFGPNGSYFLKTESNWAWSDHPLPEPLKEILTDPGHPYAMKYPYDVALGMEPGTYTMFWRTSRDVDAYEDEQLGSSYAKLRTYVETIGKEGGRTSHTTFGPNASYFAISPNGFSWQNLPEDLETDILMRIKKTSPGVVALGVSGTYVVLYGDGRMTYDLDDKYPAVDALLRDADGLGQRNGISYLALNPYVAGQYYAVFGNGSARWNVPQEWSQDVQNVAVTIQAQSKQLQGTAGVIQATGNFAVQAQAARFMPTLFR</sequence>
<accession>A0ACB8RRQ4</accession>
<name>A0ACB8RRQ4_9AGAM</name>
<organism evidence="1 2">
    <name type="scientific">Auriscalpium vulgare</name>
    <dbReference type="NCBI Taxonomy" id="40419"/>
    <lineage>
        <taxon>Eukaryota</taxon>
        <taxon>Fungi</taxon>
        <taxon>Dikarya</taxon>
        <taxon>Basidiomycota</taxon>
        <taxon>Agaricomycotina</taxon>
        <taxon>Agaricomycetes</taxon>
        <taxon>Russulales</taxon>
        <taxon>Auriscalpiaceae</taxon>
        <taxon>Auriscalpium</taxon>
    </lineage>
</organism>
<evidence type="ECO:0000313" key="1">
    <source>
        <dbReference type="EMBL" id="KAI0046492.1"/>
    </source>
</evidence>
<keyword evidence="2" id="KW-1185">Reference proteome</keyword>
<dbReference type="EMBL" id="MU275924">
    <property type="protein sequence ID" value="KAI0046492.1"/>
    <property type="molecule type" value="Genomic_DNA"/>
</dbReference>
<dbReference type="Proteomes" id="UP000814033">
    <property type="component" value="Unassembled WGS sequence"/>
</dbReference>
<evidence type="ECO:0000313" key="2">
    <source>
        <dbReference type="Proteomes" id="UP000814033"/>
    </source>
</evidence>